<keyword evidence="6 8" id="KW-0326">Glycosidase</keyword>
<dbReference type="Pfam" id="PF00703">
    <property type="entry name" value="Glyco_hydro_2"/>
    <property type="match status" value="1"/>
</dbReference>
<evidence type="ECO:0000256" key="1">
    <source>
        <dbReference type="ARBA" id="ARBA00001412"/>
    </source>
</evidence>
<organism evidence="10 11">
    <name type="scientific">Paenibacillus cellulosilyticus</name>
    <dbReference type="NCBI Taxonomy" id="375489"/>
    <lineage>
        <taxon>Bacteria</taxon>
        <taxon>Bacillati</taxon>
        <taxon>Bacillota</taxon>
        <taxon>Bacilli</taxon>
        <taxon>Bacillales</taxon>
        <taxon>Paenibacillaceae</taxon>
        <taxon>Paenibacillus</taxon>
    </lineage>
</organism>
<dbReference type="InterPro" id="IPR006104">
    <property type="entry name" value="Glyco_hydro_2_N"/>
</dbReference>
<evidence type="ECO:0000313" key="11">
    <source>
        <dbReference type="Proteomes" id="UP000246635"/>
    </source>
</evidence>
<dbReference type="PANTHER" id="PTHR46323:SF2">
    <property type="entry name" value="BETA-GALACTOSIDASE"/>
    <property type="match status" value="1"/>
</dbReference>
<comment type="catalytic activity">
    <reaction evidence="1 8">
        <text>Hydrolysis of terminal non-reducing beta-D-galactose residues in beta-D-galactosides.</text>
        <dbReference type="EC" id="3.2.1.23"/>
    </reaction>
</comment>
<dbReference type="GO" id="GO:0009341">
    <property type="term" value="C:beta-galactosidase complex"/>
    <property type="evidence" value="ECO:0007669"/>
    <property type="project" value="InterPro"/>
</dbReference>
<dbReference type="Pfam" id="PF02929">
    <property type="entry name" value="Bgal_small_N"/>
    <property type="match status" value="1"/>
</dbReference>
<dbReference type="AlphaFoldDB" id="A0A2V2YS70"/>
<dbReference type="InterPro" id="IPR017853">
    <property type="entry name" value="GH"/>
</dbReference>
<dbReference type="InterPro" id="IPR036156">
    <property type="entry name" value="Beta-gal/glucu_dom_sf"/>
</dbReference>
<evidence type="ECO:0000256" key="5">
    <source>
        <dbReference type="ARBA" id="ARBA00022801"/>
    </source>
</evidence>
<dbReference type="GO" id="GO:0005990">
    <property type="term" value="P:lactose catabolic process"/>
    <property type="evidence" value="ECO:0007669"/>
    <property type="project" value="TreeGrafter"/>
</dbReference>
<dbReference type="SUPFAM" id="SSF74650">
    <property type="entry name" value="Galactose mutarotase-like"/>
    <property type="match status" value="1"/>
</dbReference>
<dbReference type="InterPro" id="IPR032312">
    <property type="entry name" value="LacZ_4"/>
</dbReference>
<dbReference type="Pfam" id="PF02836">
    <property type="entry name" value="Glyco_hydro_2_C"/>
    <property type="match status" value="1"/>
</dbReference>
<dbReference type="SUPFAM" id="SSF49785">
    <property type="entry name" value="Galactose-binding domain-like"/>
    <property type="match status" value="1"/>
</dbReference>
<dbReference type="InterPro" id="IPR006103">
    <property type="entry name" value="Glyco_hydro_2_cat"/>
</dbReference>
<dbReference type="PROSITE" id="PS00719">
    <property type="entry name" value="GLYCOSYL_HYDROL_F2_1"/>
    <property type="match status" value="1"/>
</dbReference>
<dbReference type="Gene3D" id="2.70.98.10">
    <property type="match status" value="1"/>
</dbReference>
<dbReference type="PANTHER" id="PTHR46323">
    <property type="entry name" value="BETA-GALACTOSIDASE"/>
    <property type="match status" value="1"/>
</dbReference>
<dbReference type="Pfam" id="PF02837">
    <property type="entry name" value="Glyco_hydro_2_N"/>
    <property type="match status" value="1"/>
</dbReference>
<dbReference type="InterPro" id="IPR023232">
    <property type="entry name" value="Glyco_hydro_2_AS"/>
</dbReference>
<dbReference type="InterPro" id="IPR013783">
    <property type="entry name" value="Ig-like_fold"/>
</dbReference>
<accession>A0A2V2YS70</accession>
<dbReference type="Pfam" id="PF16353">
    <property type="entry name" value="LacZ_4"/>
    <property type="match status" value="1"/>
</dbReference>
<dbReference type="EC" id="3.2.1.23" evidence="3 8"/>
<dbReference type="InterPro" id="IPR023230">
    <property type="entry name" value="Glyco_hydro_2_CS"/>
</dbReference>
<dbReference type="PRINTS" id="PR00132">
    <property type="entry name" value="GLHYDRLASE2"/>
</dbReference>
<dbReference type="InterPro" id="IPR008979">
    <property type="entry name" value="Galactose-bd-like_sf"/>
</dbReference>
<evidence type="ECO:0000256" key="8">
    <source>
        <dbReference type="RuleBase" id="RU361154"/>
    </source>
</evidence>
<sequence>MRSKWVYEPPANGYPEWNNNPEIFELNRLKAHASLMPFPSLEQALEGKHTSSPYYQSLNGVWKFAFAETPAQRIANFYEADFDYSGWADMPVPSHWQFQGYDYPQYTNVRYPWAEREPDLKPPFAPTLYNPVGSYIRTFTVPTAWAGQPVFINFQGVESAFYVWLNGELVGYSEDTFTPAAFDLTPYLIEGENKLAVEVYRWCDASWLEDQDFWRLSGIFRDVYLYSTPKLHVADFFVRTELDAAYQDANLELDVRVERYWDNTAGDFQLEAQLYDAAGQPVLSAPVTAAAAVGDAGEIELKLSTVVVNPLKWSAEKPNLYTFVISLRDATGELVETVSCRVGFRTFELKDGIMHINGKRIVFKGTNRHEFSCETGRALGVEDMIRDIKLMKSHNINAVRTSHYPNQPVWYELCDEYGLYVIDEANIETHGSWAYGQQDLPSHTVPAGHPEWRENVLDRCNSMFQRDKNHPSIIIWSLGNESFGGDNFIAMHDYLREVDPTRLVHYEGVFHYRPSEAASDIESTMYIRPNDVEKYALSNPQKPYILCEYSHAMGNSCGGLHKYAELFDKYPIIQGGFIWDWVDQAIRTKTADGIEYLAYGGDFGESPHDGNFSGNGLLFGDRTVTPKLLEVKSCYQNVDFTAVDLTSGRIQVKNKNLFIDLGEYDLTWQVELEGLVVQKGQFVVSAAPGEVVEVVVPYTAIDAAERAGREAVLSVSLVLRSATAWAEAGHEMAWEQFVLAPRSVRGTVAAGSAASAGSTESEKETLRVVEDGDLLTVAGDQASVAFNRTTGQLVSYRSASGQERLLAPARPNFWRAPTDNDRGNKMHERCAVWKEASVSQQLVDFAWQMDGGRCIVTVVLSAATVPASTVTLQYEINPDGAVTIQQDLVPGSDKLPDLPEFGMLFVLDGGLDSIEWYGRGPHENHWDRKKSARLGRFAGTVAGQYVPYLKPQECGNKTDVRFASVTEGANGAGLHFESAGLMEWSALPWTPNELDEADHGYKLPVSQQTIIRVNDKQMGVGGDDSWGAPTHVEYTLPANRTYSLRFTVKPV</sequence>
<dbReference type="Proteomes" id="UP000246635">
    <property type="component" value="Unassembled WGS sequence"/>
</dbReference>
<dbReference type="SUPFAM" id="SSF49303">
    <property type="entry name" value="beta-Galactosidase/glucuronidase domain"/>
    <property type="match status" value="2"/>
</dbReference>
<dbReference type="InterPro" id="IPR050347">
    <property type="entry name" value="Bact_Beta-galactosidase"/>
</dbReference>
<dbReference type="Gene3D" id="2.60.120.260">
    <property type="entry name" value="Galactose-binding domain-like"/>
    <property type="match status" value="1"/>
</dbReference>
<dbReference type="SUPFAM" id="SSF51445">
    <property type="entry name" value="(Trans)glycosidases"/>
    <property type="match status" value="1"/>
</dbReference>
<evidence type="ECO:0000259" key="9">
    <source>
        <dbReference type="SMART" id="SM01038"/>
    </source>
</evidence>
<dbReference type="GO" id="GO:0004565">
    <property type="term" value="F:beta-galactosidase activity"/>
    <property type="evidence" value="ECO:0007669"/>
    <property type="project" value="UniProtKB-EC"/>
</dbReference>
<name>A0A2V2YS70_9BACL</name>
<keyword evidence="11" id="KW-1185">Reference proteome</keyword>
<dbReference type="FunFam" id="2.60.40.10:FF:000680">
    <property type="entry name" value="Beta-galactosidase"/>
    <property type="match status" value="1"/>
</dbReference>
<protein>
    <recommendedName>
        <fullName evidence="4 8">Beta-galactosidase</fullName>
        <ecNumber evidence="3 8">3.2.1.23</ecNumber>
    </recommendedName>
    <alternativeName>
        <fullName evidence="7 8">Lactase</fullName>
    </alternativeName>
</protein>
<feature type="domain" description="Beta galactosidase small chain/" evidence="9">
    <location>
        <begin position="776"/>
        <end position="1049"/>
    </location>
</feature>
<dbReference type="RefSeq" id="WP_174812843.1">
    <property type="nucleotide sequence ID" value="NZ_CP054613.1"/>
</dbReference>
<proteinExistence type="inferred from homology"/>
<dbReference type="InterPro" id="IPR006102">
    <property type="entry name" value="Ig-like_GH2"/>
</dbReference>
<dbReference type="Gene3D" id="2.60.40.10">
    <property type="entry name" value="Immunoglobulins"/>
    <property type="match status" value="2"/>
</dbReference>
<gene>
    <name evidence="10" type="ORF">DFQ01_11163</name>
</gene>
<dbReference type="EMBL" id="QGTQ01000011">
    <property type="protein sequence ID" value="PWW00918.1"/>
    <property type="molecule type" value="Genomic_DNA"/>
</dbReference>
<evidence type="ECO:0000256" key="2">
    <source>
        <dbReference type="ARBA" id="ARBA00007401"/>
    </source>
</evidence>
<keyword evidence="5 8" id="KW-0378">Hydrolase</keyword>
<evidence type="ECO:0000256" key="3">
    <source>
        <dbReference type="ARBA" id="ARBA00012756"/>
    </source>
</evidence>
<evidence type="ECO:0000256" key="6">
    <source>
        <dbReference type="ARBA" id="ARBA00023295"/>
    </source>
</evidence>
<dbReference type="InterPro" id="IPR006101">
    <property type="entry name" value="Glyco_hydro_2"/>
</dbReference>
<comment type="similarity">
    <text evidence="2 8">Belongs to the glycosyl hydrolase 2 family.</text>
</comment>
<dbReference type="Gene3D" id="3.20.20.80">
    <property type="entry name" value="Glycosidases"/>
    <property type="match status" value="1"/>
</dbReference>
<dbReference type="SMART" id="SM01038">
    <property type="entry name" value="Bgal_small_N"/>
    <property type="match status" value="1"/>
</dbReference>
<dbReference type="InterPro" id="IPR014718">
    <property type="entry name" value="GH-type_carb-bd"/>
</dbReference>
<dbReference type="PROSITE" id="PS00608">
    <property type="entry name" value="GLYCOSYL_HYDROL_F2_2"/>
    <property type="match status" value="1"/>
</dbReference>
<reference evidence="10 11" key="1">
    <citation type="submission" date="2018-05" db="EMBL/GenBank/DDBJ databases">
        <title>Genomic Encyclopedia of Type Strains, Phase III (KMG-III): the genomes of soil and plant-associated and newly described type strains.</title>
        <authorList>
            <person name="Whitman W."/>
        </authorList>
    </citation>
    <scope>NUCLEOTIDE SEQUENCE [LARGE SCALE GENOMIC DNA]</scope>
    <source>
        <strain evidence="10 11">CECT 5696</strain>
    </source>
</reference>
<dbReference type="InterPro" id="IPR011013">
    <property type="entry name" value="Gal_mutarotase_sf_dom"/>
</dbReference>
<evidence type="ECO:0000256" key="4">
    <source>
        <dbReference type="ARBA" id="ARBA00013303"/>
    </source>
</evidence>
<dbReference type="InterPro" id="IPR004199">
    <property type="entry name" value="B-gal_small/dom_5"/>
</dbReference>
<dbReference type="GO" id="GO:0030246">
    <property type="term" value="F:carbohydrate binding"/>
    <property type="evidence" value="ECO:0007669"/>
    <property type="project" value="InterPro"/>
</dbReference>
<comment type="caution">
    <text evidence="10">The sequence shown here is derived from an EMBL/GenBank/DDBJ whole genome shotgun (WGS) entry which is preliminary data.</text>
</comment>
<evidence type="ECO:0000256" key="7">
    <source>
        <dbReference type="ARBA" id="ARBA00032230"/>
    </source>
</evidence>
<evidence type="ECO:0000313" key="10">
    <source>
        <dbReference type="EMBL" id="PWW00918.1"/>
    </source>
</evidence>